<evidence type="ECO:0000313" key="1">
    <source>
        <dbReference type="EMBL" id="TWI86346.1"/>
    </source>
</evidence>
<name>A0A562SZU0_CHIJA</name>
<sequence>MAIEGLMKGICLRLRVFDSRSPRRLWKYRNDSSRTRRELARAMIRKADSTEYYNTDPMAGAYRIVLRRQSPDRLFVYDQEGALMDSVPLKPGKYATLLQEKEDVFLLYRAGWSYNGSRL</sequence>
<reference evidence="1 2" key="1">
    <citation type="journal article" date="2013" name="Stand. Genomic Sci.">
        <title>Genomic Encyclopedia of Type Strains, Phase I: The one thousand microbial genomes (KMG-I) project.</title>
        <authorList>
            <person name="Kyrpides N.C."/>
            <person name="Woyke T."/>
            <person name="Eisen J.A."/>
            <person name="Garrity G."/>
            <person name="Lilburn T.G."/>
            <person name="Beck B.J."/>
            <person name="Whitman W.B."/>
            <person name="Hugenholtz P."/>
            <person name="Klenk H.P."/>
        </authorList>
    </citation>
    <scope>NUCLEOTIDE SEQUENCE [LARGE SCALE GENOMIC DNA]</scope>
    <source>
        <strain evidence="1 2">DSM 13484</strain>
    </source>
</reference>
<protein>
    <submittedName>
        <fullName evidence="1">Uncharacterized protein</fullName>
    </submittedName>
</protein>
<organism evidence="1 2">
    <name type="scientific">Chitinophaga japonensis</name>
    <name type="common">Flexibacter japonensis</name>
    <dbReference type="NCBI Taxonomy" id="104662"/>
    <lineage>
        <taxon>Bacteria</taxon>
        <taxon>Pseudomonadati</taxon>
        <taxon>Bacteroidota</taxon>
        <taxon>Chitinophagia</taxon>
        <taxon>Chitinophagales</taxon>
        <taxon>Chitinophagaceae</taxon>
        <taxon>Chitinophaga</taxon>
    </lineage>
</organism>
<proteinExistence type="predicted"/>
<comment type="caution">
    <text evidence="1">The sequence shown here is derived from an EMBL/GenBank/DDBJ whole genome shotgun (WGS) entry which is preliminary data.</text>
</comment>
<accession>A0A562SZU0</accession>
<dbReference type="Proteomes" id="UP000316778">
    <property type="component" value="Unassembled WGS sequence"/>
</dbReference>
<dbReference type="EMBL" id="VLLG01000004">
    <property type="protein sequence ID" value="TWI86346.1"/>
    <property type="molecule type" value="Genomic_DNA"/>
</dbReference>
<dbReference type="AlphaFoldDB" id="A0A562SZU0"/>
<keyword evidence="2" id="KW-1185">Reference proteome</keyword>
<gene>
    <name evidence="1" type="ORF">LX66_3601</name>
</gene>
<evidence type="ECO:0000313" key="2">
    <source>
        <dbReference type="Proteomes" id="UP000316778"/>
    </source>
</evidence>